<evidence type="ECO:0008006" key="3">
    <source>
        <dbReference type="Google" id="ProtNLM"/>
    </source>
</evidence>
<proteinExistence type="predicted"/>
<dbReference type="SUPFAM" id="SSF159275">
    <property type="entry name" value="PA1994-like"/>
    <property type="match status" value="1"/>
</dbReference>
<sequence length="137" mass="15485">MEIVHVHSPQRARGTQVGLVYELRWHLDGATLTVDAGTGPIRHHLDGADFFDLEHSAYFNSLPVWRDGLLTDGAIARDYTMRFVAVPSLTATLLRQRYTPRGGRTVEYRAGDYVGDIDFDADGLVVDYHGYLRRLRP</sequence>
<dbReference type="EMBL" id="LWGR01000007">
    <property type="protein sequence ID" value="KZM72752.1"/>
    <property type="molecule type" value="Genomic_DNA"/>
</dbReference>
<dbReference type="OrthoDB" id="4566123at2"/>
<dbReference type="AlphaFoldDB" id="A0A164LUC1"/>
<name>A0A164LUC1_9NOCA</name>
<dbReference type="RefSeq" id="WP_067588929.1">
    <property type="nucleotide sequence ID" value="NZ_JABMCZ010000005.1"/>
</dbReference>
<evidence type="ECO:0000313" key="1">
    <source>
        <dbReference type="EMBL" id="KZM72752.1"/>
    </source>
</evidence>
<gene>
    <name evidence="1" type="ORF">AWN90_28685</name>
</gene>
<keyword evidence="2" id="KW-1185">Reference proteome</keyword>
<dbReference type="STRING" id="455432.AWN90_28685"/>
<dbReference type="Pfam" id="PF06475">
    <property type="entry name" value="Glycolipid_bind"/>
    <property type="match status" value="1"/>
</dbReference>
<dbReference type="Proteomes" id="UP000076512">
    <property type="component" value="Unassembled WGS sequence"/>
</dbReference>
<evidence type="ECO:0000313" key="2">
    <source>
        <dbReference type="Proteomes" id="UP000076512"/>
    </source>
</evidence>
<organism evidence="1 2">
    <name type="scientific">Nocardia terpenica</name>
    <dbReference type="NCBI Taxonomy" id="455432"/>
    <lineage>
        <taxon>Bacteria</taxon>
        <taxon>Bacillati</taxon>
        <taxon>Actinomycetota</taxon>
        <taxon>Actinomycetes</taxon>
        <taxon>Mycobacteriales</taxon>
        <taxon>Nocardiaceae</taxon>
        <taxon>Nocardia</taxon>
    </lineage>
</organism>
<accession>A0A164LUC1</accession>
<dbReference type="InterPro" id="IPR009467">
    <property type="entry name" value="Glycolipid-bd_prot_put"/>
</dbReference>
<comment type="caution">
    <text evidence="1">The sequence shown here is derived from an EMBL/GenBank/DDBJ whole genome shotgun (WGS) entry which is preliminary data.</text>
</comment>
<reference evidence="1 2" key="1">
    <citation type="submission" date="2016-04" db="EMBL/GenBank/DDBJ databases">
        <authorList>
            <person name="Evans L.H."/>
            <person name="Alamgir A."/>
            <person name="Owens N."/>
            <person name="Weber N.D."/>
            <person name="Virtaneva K."/>
            <person name="Barbian K."/>
            <person name="Babar A."/>
            <person name="Rosenke K."/>
        </authorList>
    </citation>
    <scope>NUCLEOTIDE SEQUENCE [LARGE SCALE GENOMIC DNA]</scope>
    <source>
        <strain evidence="1 2">IFM 0406</strain>
    </source>
</reference>
<protein>
    <recommendedName>
        <fullName evidence="3">Glycolipid-binding domain-containing protein</fullName>
    </recommendedName>
</protein>